<evidence type="ECO:0000313" key="6">
    <source>
        <dbReference type="EMBL" id="GAI52425.1"/>
    </source>
</evidence>
<evidence type="ECO:0000256" key="2">
    <source>
        <dbReference type="ARBA" id="ARBA00022827"/>
    </source>
</evidence>
<dbReference type="InterPro" id="IPR002346">
    <property type="entry name" value="Mopterin_DH_FAD-bd"/>
</dbReference>
<dbReference type="InterPro" id="IPR016169">
    <property type="entry name" value="FAD-bd_PCMH_sub2"/>
</dbReference>
<dbReference type="GO" id="GO:0016491">
    <property type="term" value="F:oxidoreductase activity"/>
    <property type="evidence" value="ECO:0007669"/>
    <property type="project" value="UniProtKB-KW"/>
</dbReference>
<accession>X1QN59</accession>
<feature type="non-terminal residue" evidence="6">
    <location>
        <position position="230"/>
    </location>
</feature>
<evidence type="ECO:0000259" key="4">
    <source>
        <dbReference type="Pfam" id="PF00941"/>
    </source>
</evidence>
<dbReference type="InterPro" id="IPR036188">
    <property type="entry name" value="FAD/NAD-bd_sf"/>
</dbReference>
<dbReference type="SUPFAM" id="SSF56176">
    <property type="entry name" value="FAD-binding/transporter-associated domain-like"/>
    <property type="match status" value="1"/>
</dbReference>
<feature type="domain" description="CO dehydrogenase flavoprotein C-terminal" evidence="5">
    <location>
        <begin position="171"/>
        <end position="229"/>
    </location>
</feature>
<dbReference type="Gene3D" id="3.30.465.10">
    <property type="match status" value="1"/>
</dbReference>
<evidence type="ECO:0008006" key="7">
    <source>
        <dbReference type="Google" id="ProtNLM"/>
    </source>
</evidence>
<organism evidence="6">
    <name type="scientific">marine sediment metagenome</name>
    <dbReference type="NCBI Taxonomy" id="412755"/>
    <lineage>
        <taxon>unclassified sequences</taxon>
        <taxon>metagenomes</taxon>
        <taxon>ecological metagenomes</taxon>
    </lineage>
</organism>
<evidence type="ECO:0000256" key="3">
    <source>
        <dbReference type="ARBA" id="ARBA00023002"/>
    </source>
</evidence>
<dbReference type="Pfam" id="PF00941">
    <property type="entry name" value="FAD_binding_5"/>
    <property type="match status" value="1"/>
</dbReference>
<comment type="caution">
    <text evidence="6">The sequence shown here is derived from an EMBL/GenBank/DDBJ whole genome shotgun (WGS) entry which is preliminary data.</text>
</comment>
<evidence type="ECO:0000256" key="1">
    <source>
        <dbReference type="ARBA" id="ARBA00022630"/>
    </source>
</evidence>
<dbReference type="SUPFAM" id="SSF51905">
    <property type="entry name" value="FAD/NAD(P)-binding domain"/>
    <property type="match status" value="1"/>
</dbReference>
<dbReference type="Pfam" id="PF03450">
    <property type="entry name" value="CO_deh_flav_C"/>
    <property type="match status" value="1"/>
</dbReference>
<dbReference type="PANTHER" id="PTHR42659:SF2">
    <property type="entry name" value="XANTHINE DEHYDROGENASE SUBUNIT C-RELATED"/>
    <property type="match status" value="1"/>
</dbReference>
<keyword evidence="3" id="KW-0560">Oxidoreductase</keyword>
<dbReference type="InterPro" id="IPR036318">
    <property type="entry name" value="FAD-bd_PCMH-like_sf"/>
</dbReference>
<evidence type="ECO:0000259" key="5">
    <source>
        <dbReference type="Pfam" id="PF03450"/>
    </source>
</evidence>
<proteinExistence type="predicted"/>
<gene>
    <name evidence="6" type="ORF">S06H3_56426</name>
</gene>
<sequence length="230" mass="24417">LGKNVFAGGDFVTGPATVVAAIAAGRRAASSIDQYLGGSGTKDKNGELVKLPEKFNSSYLRKTSRLSTPELPVSERIRSIEIEDVGSLGLSAIEAETNRCFNCSCVAVNSSDMAPVLVALEAKIKTTKRVIDAEEFFTVAGDKTIVLDNDEMVTEIEIPIPSASTKSAFTKFALRKSIDFPIANCAAAIKSEKGVVQTARICLGAVYNTPYQATKAEECIRGKAINDSTA</sequence>
<dbReference type="Gene3D" id="3.30.390.50">
    <property type="entry name" value="CO dehydrogenase flavoprotein, C-terminal domain"/>
    <property type="match status" value="1"/>
</dbReference>
<dbReference type="GO" id="GO:0050660">
    <property type="term" value="F:flavin adenine dinucleotide binding"/>
    <property type="evidence" value="ECO:0007669"/>
    <property type="project" value="InterPro"/>
</dbReference>
<protein>
    <recommendedName>
        <fullName evidence="7">FAD/NAD(P)-binding domain-containing protein</fullName>
    </recommendedName>
</protein>
<dbReference type="InterPro" id="IPR036683">
    <property type="entry name" value="CO_DH_flav_C_dom_sf"/>
</dbReference>
<dbReference type="Gene3D" id="3.50.50.60">
    <property type="entry name" value="FAD/NAD(P)-binding domain"/>
    <property type="match status" value="1"/>
</dbReference>
<dbReference type="InterPro" id="IPR051312">
    <property type="entry name" value="Diverse_Substr_Oxidored"/>
</dbReference>
<dbReference type="InterPro" id="IPR005107">
    <property type="entry name" value="CO_DH_flav_C"/>
</dbReference>
<dbReference type="EMBL" id="BARV01036290">
    <property type="protein sequence ID" value="GAI52425.1"/>
    <property type="molecule type" value="Genomic_DNA"/>
</dbReference>
<dbReference type="PANTHER" id="PTHR42659">
    <property type="entry name" value="XANTHINE DEHYDROGENASE SUBUNIT C-RELATED"/>
    <property type="match status" value="1"/>
</dbReference>
<dbReference type="AlphaFoldDB" id="X1QN59"/>
<feature type="non-terminal residue" evidence="6">
    <location>
        <position position="1"/>
    </location>
</feature>
<keyword evidence="1" id="KW-0285">Flavoprotein</keyword>
<dbReference type="SUPFAM" id="SSF55447">
    <property type="entry name" value="CO dehydrogenase flavoprotein C-terminal domain-like"/>
    <property type="match status" value="1"/>
</dbReference>
<name>X1QN59_9ZZZZ</name>
<feature type="domain" description="Molybdopterin dehydrogenase FAD-binding" evidence="4">
    <location>
        <begin position="92"/>
        <end position="160"/>
    </location>
</feature>
<reference evidence="6" key="1">
    <citation type="journal article" date="2014" name="Front. Microbiol.">
        <title>High frequency of phylogenetically diverse reductive dehalogenase-homologous genes in deep subseafloor sedimentary metagenomes.</title>
        <authorList>
            <person name="Kawai M."/>
            <person name="Futagami T."/>
            <person name="Toyoda A."/>
            <person name="Takaki Y."/>
            <person name="Nishi S."/>
            <person name="Hori S."/>
            <person name="Arai W."/>
            <person name="Tsubouchi T."/>
            <person name="Morono Y."/>
            <person name="Uchiyama I."/>
            <person name="Ito T."/>
            <person name="Fujiyama A."/>
            <person name="Inagaki F."/>
            <person name="Takami H."/>
        </authorList>
    </citation>
    <scope>NUCLEOTIDE SEQUENCE</scope>
    <source>
        <strain evidence="6">Expedition CK06-06</strain>
    </source>
</reference>
<keyword evidence="2" id="KW-0274">FAD</keyword>